<feature type="domain" description="Tyr recombinase" evidence="5">
    <location>
        <begin position="169"/>
        <end position="362"/>
    </location>
</feature>
<feature type="domain" description="Core-binding (CB)" evidence="6">
    <location>
        <begin position="66"/>
        <end position="148"/>
    </location>
</feature>
<gene>
    <name evidence="7" type="ORF">P7D69_14330</name>
</gene>
<name>A0AAP5K8W3_9ENTE</name>
<dbReference type="GO" id="GO:0003677">
    <property type="term" value="F:DNA binding"/>
    <property type="evidence" value="ECO:0007669"/>
    <property type="project" value="UniProtKB-UniRule"/>
</dbReference>
<evidence type="ECO:0000259" key="6">
    <source>
        <dbReference type="PROSITE" id="PS51900"/>
    </source>
</evidence>
<proteinExistence type="predicted"/>
<dbReference type="InterPro" id="IPR013762">
    <property type="entry name" value="Integrase-like_cat_sf"/>
</dbReference>
<dbReference type="InterPro" id="IPR011010">
    <property type="entry name" value="DNA_brk_join_enz"/>
</dbReference>
<dbReference type="RefSeq" id="WP_311816446.1">
    <property type="nucleotide sequence ID" value="NZ_JARPXG010000002.1"/>
</dbReference>
<dbReference type="SUPFAM" id="SSF56349">
    <property type="entry name" value="DNA breaking-rejoining enzymes"/>
    <property type="match status" value="1"/>
</dbReference>
<evidence type="ECO:0000313" key="8">
    <source>
        <dbReference type="Proteomes" id="UP001254770"/>
    </source>
</evidence>
<dbReference type="InterPro" id="IPR044068">
    <property type="entry name" value="CB"/>
</dbReference>
<comment type="caution">
    <text evidence="7">The sequence shown here is derived from an EMBL/GenBank/DDBJ whole genome shotgun (WGS) entry which is preliminary data.</text>
</comment>
<evidence type="ECO:0000313" key="7">
    <source>
        <dbReference type="EMBL" id="MDT2545525.1"/>
    </source>
</evidence>
<evidence type="ECO:0000256" key="3">
    <source>
        <dbReference type="ARBA" id="ARBA00023172"/>
    </source>
</evidence>
<sequence>MGKRGENIYKRKDGRWEGRYIKGRRENGKIIYGYVYGKSYHEVRDSLYAYKLKYQKIIELHGELAISVKEWIDQWLMSIEKRVKQSTYAGYSHKIKKYILPYIGNIELNQLSTEDLERVVKTWESNGLSPSSIQVVFRILNNIISYAVKKKFISENICEFIELPSEKRKKIRALTTLEQKKLEKEAYKTVDSYGLAVLISLRTGLRIGELSALKWKDINFEENYIIVEHTLQRIPLKGSINKTKLLYSRSKTHTSVRRIPMSKDIKQWLLRRYNLNDTIYVFSNKNKPCEPRLITYHFHKIRRNVGLQHIHFHQLRHTFATRCLESNADIASVSSLLGHASAKMTLDIYADSMMEQRIQTIDNMEKFLA</sequence>
<dbReference type="GO" id="GO:0006310">
    <property type="term" value="P:DNA recombination"/>
    <property type="evidence" value="ECO:0007669"/>
    <property type="project" value="UniProtKB-KW"/>
</dbReference>
<dbReference type="Pfam" id="PF00589">
    <property type="entry name" value="Phage_integrase"/>
    <property type="match status" value="1"/>
</dbReference>
<dbReference type="InterPro" id="IPR002104">
    <property type="entry name" value="Integrase_catalytic"/>
</dbReference>
<protein>
    <submittedName>
        <fullName evidence="7">Site-specific integrase</fullName>
    </submittedName>
</protein>
<dbReference type="CDD" id="cd01189">
    <property type="entry name" value="INT_ICEBs1_C_like"/>
    <property type="match status" value="1"/>
</dbReference>
<dbReference type="PANTHER" id="PTHR30349">
    <property type="entry name" value="PHAGE INTEGRASE-RELATED"/>
    <property type="match status" value="1"/>
</dbReference>
<accession>A0AAP5K8W3</accession>
<dbReference type="Pfam" id="PF14659">
    <property type="entry name" value="Phage_int_SAM_3"/>
    <property type="match status" value="1"/>
</dbReference>
<dbReference type="PROSITE" id="PS51898">
    <property type="entry name" value="TYR_RECOMBINASE"/>
    <property type="match status" value="1"/>
</dbReference>
<dbReference type="Gene3D" id="1.10.150.130">
    <property type="match status" value="1"/>
</dbReference>
<dbReference type="GO" id="GO:0015074">
    <property type="term" value="P:DNA integration"/>
    <property type="evidence" value="ECO:0007669"/>
    <property type="project" value="UniProtKB-KW"/>
</dbReference>
<dbReference type="Proteomes" id="UP001254770">
    <property type="component" value="Unassembled WGS sequence"/>
</dbReference>
<dbReference type="PANTHER" id="PTHR30349:SF91">
    <property type="entry name" value="INTA PROTEIN"/>
    <property type="match status" value="1"/>
</dbReference>
<evidence type="ECO:0000256" key="1">
    <source>
        <dbReference type="ARBA" id="ARBA00022908"/>
    </source>
</evidence>
<dbReference type="InterPro" id="IPR010998">
    <property type="entry name" value="Integrase_recombinase_N"/>
</dbReference>
<keyword evidence="1" id="KW-0229">DNA integration</keyword>
<dbReference type="EMBL" id="JARPXL010000015">
    <property type="protein sequence ID" value="MDT2545525.1"/>
    <property type="molecule type" value="Genomic_DNA"/>
</dbReference>
<evidence type="ECO:0000256" key="2">
    <source>
        <dbReference type="ARBA" id="ARBA00023125"/>
    </source>
</evidence>
<reference evidence="7" key="1">
    <citation type="submission" date="2023-03" db="EMBL/GenBank/DDBJ databases">
        <authorList>
            <person name="Shen W."/>
            <person name="Cai J."/>
        </authorList>
    </citation>
    <scope>NUCLEOTIDE SEQUENCE</scope>
    <source>
        <strain evidence="7">Y15</strain>
    </source>
</reference>
<dbReference type="PROSITE" id="PS51900">
    <property type="entry name" value="CB"/>
    <property type="match status" value="1"/>
</dbReference>
<organism evidence="7 8">
    <name type="scientific">Enterococcus raffinosus</name>
    <dbReference type="NCBI Taxonomy" id="71452"/>
    <lineage>
        <taxon>Bacteria</taxon>
        <taxon>Bacillati</taxon>
        <taxon>Bacillota</taxon>
        <taxon>Bacilli</taxon>
        <taxon>Lactobacillales</taxon>
        <taxon>Enterococcaceae</taxon>
        <taxon>Enterococcus</taxon>
    </lineage>
</organism>
<keyword evidence="2 4" id="KW-0238">DNA-binding</keyword>
<dbReference type="InterPro" id="IPR004107">
    <property type="entry name" value="Integrase_SAM-like_N"/>
</dbReference>
<dbReference type="Gene3D" id="1.10.443.10">
    <property type="entry name" value="Intergrase catalytic core"/>
    <property type="match status" value="1"/>
</dbReference>
<evidence type="ECO:0000259" key="5">
    <source>
        <dbReference type="PROSITE" id="PS51898"/>
    </source>
</evidence>
<keyword evidence="3" id="KW-0233">DNA recombination</keyword>
<evidence type="ECO:0000256" key="4">
    <source>
        <dbReference type="PROSITE-ProRule" id="PRU01248"/>
    </source>
</evidence>
<dbReference type="AlphaFoldDB" id="A0AAP5K8W3"/>
<dbReference type="InterPro" id="IPR050090">
    <property type="entry name" value="Tyrosine_recombinase_XerCD"/>
</dbReference>